<dbReference type="AlphaFoldDB" id="A0A1C3NTB6"/>
<evidence type="ECO:0000313" key="2">
    <source>
        <dbReference type="EMBL" id="SBW17597.1"/>
    </source>
</evidence>
<keyword evidence="1" id="KW-1133">Transmembrane helix</keyword>
<dbReference type="EMBL" id="FLUV01000118">
    <property type="protein sequence ID" value="SBW17597.1"/>
    <property type="molecule type" value="Genomic_DNA"/>
</dbReference>
<reference evidence="3" key="1">
    <citation type="submission" date="2016-02" db="EMBL/GenBank/DDBJ databases">
        <authorList>
            <person name="Wibberg D."/>
        </authorList>
    </citation>
    <scope>NUCLEOTIDE SEQUENCE [LARGE SCALE GENOMIC DNA]</scope>
</reference>
<keyword evidence="1" id="KW-0812">Transmembrane</keyword>
<feature type="transmembrane region" description="Helical" evidence="1">
    <location>
        <begin position="9"/>
        <end position="28"/>
    </location>
</feature>
<feature type="transmembrane region" description="Helical" evidence="1">
    <location>
        <begin position="77"/>
        <end position="104"/>
    </location>
</feature>
<sequence length="145" mass="15147">MKPTRVRELVAAAVVVGVLAYVFLTFTYRDLPRFPRTAPLSLFIVGLVEAQTASITRRRLQGRPGTRPILPLTVARLAALAKASSLAGAALVGAWAAVLGYVLPRLGEFGTAGADAVTAALGVSAALVLLVSGLLLERVCRIPKS</sequence>
<proteinExistence type="predicted"/>
<evidence type="ECO:0000256" key="1">
    <source>
        <dbReference type="SAM" id="Phobius"/>
    </source>
</evidence>
<organism evidence="2 3">
    <name type="scientific">Candidatus Protofrankia californiensis</name>
    <dbReference type="NCBI Taxonomy" id="1839754"/>
    <lineage>
        <taxon>Bacteria</taxon>
        <taxon>Bacillati</taxon>
        <taxon>Actinomycetota</taxon>
        <taxon>Actinomycetes</taxon>
        <taxon>Frankiales</taxon>
        <taxon>Frankiaceae</taxon>
        <taxon>Protofrankia</taxon>
    </lineage>
</organism>
<dbReference type="Proteomes" id="UP000199013">
    <property type="component" value="Unassembled WGS sequence"/>
</dbReference>
<name>A0A1C3NTB6_9ACTN</name>
<protein>
    <recommendedName>
        <fullName evidence="4">Secreted protein</fullName>
    </recommendedName>
</protein>
<feature type="transmembrane region" description="Helical" evidence="1">
    <location>
        <begin position="40"/>
        <end position="56"/>
    </location>
</feature>
<accession>A0A1C3NTB6</accession>
<evidence type="ECO:0000313" key="3">
    <source>
        <dbReference type="Proteomes" id="UP000199013"/>
    </source>
</evidence>
<keyword evidence="3" id="KW-1185">Reference proteome</keyword>
<evidence type="ECO:0008006" key="4">
    <source>
        <dbReference type="Google" id="ProtNLM"/>
    </source>
</evidence>
<feature type="transmembrane region" description="Helical" evidence="1">
    <location>
        <begin position="116"/>
        <end position="136"/>
    </location>
</feature>
<keyword evidence="1" id="KW-0472">Membrane</keyword>
<gene>
    <name evidence="2" type="ORF">FDG2_0288</name>
</gene>
<dbReference type="Pfam" id="PF11377">
    <property type="entry name" value="DUF3180"/>
    <property type="match status" value="1"/>
</dbReference>
<dbReference type="InterPro" id="IPR021517">
    <property type="entry name" value="DUF3180"/>
</dbReference>